<evidence type="ECO:0000256" key="8">
    <source>
        <dbReference type="ARBA" id="ARBA00023065"/>
    </source>
</evidence>
<evidence type="ECO:0000256" key="12">
    <source>
        <dbReference type="SAM" id="MobiDB-lite"/>
    </source>
</evidence>
<protein>
    <recommendedName>
        <fullName evidence="11">Na(+)/H(+) antiporter NhaA</fullName>
    </recommendedName>
    <alternativeName>
        <fullName evidence="11">Sodium/proton antiporter NhaA</fullName>
    </alternativeName>
</protein>
<feature type="transmembrane region" description="Helical" evidence="11">
    <location>
        <begin position="125"/>
        <end position="144"/>
    </location>
</feature>
<dbReference type="AlphaFoldDB" id="A0A0V8IV73"/>
<proteinExistence type="inferred from homology"/>
<comment type="similarity">
    <text evidence="11">Belongs to the NhaA Na(+)/H(+) (TC 2.A.33) antiporter family.</text>
</comment>
<dbReference type="Gene3D" id="1.20.1530.10">
    <property type="entry name" value="Na+/H+ antiporter like domain"/>
    <property type="match status" value="1"/>
</dbReference>
<reference evidence="13 14" key="1">
    <citation type="journal article" date="2014" name="Arch. Microbiol.">
        <title>Arthrobacter enclensis sp. nov., isolated from sediment sample.</title>
        <authorList>
            <person name="Dastager S.G."/>
            <person name="Liu Q."/>
            <person name="Tang S.K."/>
            <person name="Krishnamurthi S."/>
            <person name="Lee J.C."/>
            <person name="Li W.J."/>
        </authorList>
    </citation>
    <scope>NUCLEOTIDE SEQUENCE [LARGE SCALE GENOMIC DNA]</scope>
    <source>
        <strain evidence="13 14">NIO-1008</strain>
    </source>
</reference>
<dbReference type="GO" id="GO:0005886">
    <property type="term" value="C:plasma membrane"/>
    <property type="evidence" value="ECO:0007669"/>
    <property type="project" value="UniProtKB-SubCell"/>
</dbReference>
<feature type="region of interest" description="Disordered" evidence="12">
    <location>
        <begin position="1"/>
        <end position="23"/>
    </location>
</feature>
<feature type="transmembrane region" description="Helical" evidence="11">
    <location>
        <begin position="83"/>
        <end position="105"/>
    </location>
</feature>
<keyword evidence="3 11" id="KW-0050">Antiport</keyword>
<accession>A0A0V8IV73</accession>
<evidence type="ECO:0000256" key="3">
    <source>
        <dbReference type="ARBA" id="ARBA00022449"/>
    </source>
</evidence>
<feature type="transmembrane region" description="Helical" evidence="11">
    <location>
        <begin position="303"/>
        <end position="324"/>
    </location>
</feature>
<evidence type="ECO:0000256" key="7">
    <source>
        <dbReference type="ARBA" id="ARBA00023053"/>
    </source>
</evidence>
<keyword evidence="5 11" id="KW-0812">Transmembrane</keyword>
<dbReference type="GO" id="GO:0015385">
    <property type="term" value="F:sodium:proton antiporter activity"/>
    <property type="evidence" value="ECO:0007669"/>
    <property type="project" value="UniProtKB-UniRule"/>
</dbReference>
<keyword evidence="10 11" id="KW-0739">Sodium transport</keyword>
<comment type="caution">
    <text evidence="13">The sequence shown here is derived from an EMBL/GenBank/DDBJ whole genome shotgun (WGS) entry which is preliminary data.</text>
</comment>
<evidence type="ECO:0000313" key="13">
    <source>
        <dbReference type="EMBL" id="KSU78639.1"/>
    </source>
</evidence>
<dbReference type="Pfam" id="PF06965">
    <property type="entry name" value="Na_H_antiport_1"/>
    <property type="match status" value="1"/>
</dbReference>
<sequence>MTSAPQPQQPQSGTTPPPSSPRRTILGRGSYAEALRIGEILRKETVGGALLVAAAVIALIWANSPASDSYFALRDFKVGYEPWHLELSLGAWAADGLLAIFFFLVGLELKREFVAGDLRDLRKSIVPVAAAAGGVVVPAVIYGVVNFASPETLRGWAIPTATDIAFAVAVLAIIGSHLPSALRIFLLTLAVVDDLIAISIIAFFYTSDLQVGPLLLALVPLAVYAFLAHKYRRFFGRHAASAWLILLPLGIVTWALVHASGIHATVAGVLLGFAVPVIRSQASGGPEAGPGLAEIFEHRFRPISAGIAVPIFAFFSAGVAVGGWDGLISALADPVALGIIAGLVLGKPIGILGTTWILTKATRATLDSSFKWIDIFGVALLAGIGFTVSLLVAELSFGQGSLHDDHAKVGILAASLLAALLATAVLRTRNRQYRQAEELEKVDADQDGIPDVYQDRR</sequence>
<dbReference type="OrthoDB" id="9808135at2"/>
<keyword evidence="4 11" id="KW-1003">Cell membrane</keyword>
<evidence type="ECO:0000313" key="14">
    <source>
        <dbReference type="Proteomes" id="UP000053199"/>
    </source>
</evidence>
<comment type="function">
    <text evidence="11">Na(+)/H(+) antiporter that extrudes sodium in exchange for external protons.</text>
</comment>
<keyword evidence="14" id="KW-1185">Reference proteome</keyword>
<dbReference type="Proteomes" id="UP000053199">
    <property type="component" value="Unassembled WGS sequence"/>
</dbReference>
<feature type="transmembrane region" description="Helical" evidence="11">
    <location>
        <begin position="156"/>
        <end position="174"/>
    </location>
</feature>
<feature type="transmembrane region" description="Helical" evidence="11">
    <location>
        <begin position="336"/>
        <end position="358"/>
    </location>
</feature>
<evidence type="ECO:0000256" key="9">
    <source>
        <dbReference type="ARBA" id="ARBA00023136"/>
    </source>
</evidence>
<dbReference type="NCBIfam" id="TIGR00773">
    <property type="entry name" value="NhaA"/>
    <property type="match status" value="1"/>
</dbReference>
<feature type="transmembrane region" description="Helical" evidence="11">
    <location>
        <begin position="409"/>
        <end position="426"/>
    </location>
</feature>
<dbReference type="InterPro" id="IPR004670">
    <property type="entry name" value="NhaA"/>
</dbReference>
<gene>
    <name evidence="11" type="primary">nhaA</name>
    <name evidence="13" type="ORF">AS031_00860</name>
</gene>
<feature type="transmembrane region" description="Helical" evidence="11">
    <location>
        <begin position="262"/>
        <end position="282"/>
    </location>
</feature>
<dbReference type="EMBL" id="LNQM01000001">
    <property type="protein sequence ID" value="KSU78639.1"/>
    <property type="molecule type" value="Genomic_DNA"/>
</dbReference>
<evidence type="ECO:0000256" key="11">
    <source>
        <dbReference type="HAMAP-Rule" id="MF_01844"/>
    </source>
</evidence>
<dbReference type="HAMAP" id="MF_01844">
    <property type="entry name" value="NhaA"/>
    <property type="match status" value="1"/>
</dbReference>
<dbReference type="STRING" id="993070.AS031_00860"/>
<evidence type="ECO:0000256" key="10">
    <source>
        <dbReference type="ARBA" id="ARBA00023201"/>
    </source>
</evidence>
<keyword evidence="9 11" id="KW-0472">Membrane</keyword>
<dbReference type="GO" id="GO:0006885">
    <property type="term" value="P:regulation of pH"/>
    <property type="evidence" value="ECO:0007669"/>
    <property type="project" value="UniProtKB-UniRule"/>
</dbReference>
<feature type="transmembrane region" description="Helical" evidence="11">
    <location>
        <begin position="45"/>
        <end position="63"/>
    </location>
</feature>
<evidence type="ECO:0000256" key="5">
    <source>
        <dbReference type="ARBA" id="ARBA00022692"/>
    </source>
</evidence>
<comment type="catalytic activity">
    <reaction evidence="11">
        <text>Na(+)(in) + 2 H(+)(out) = Na(+)(out) + 2 H(+)(in)</text>
        <dbReference type="Rhea" id="RHEA:29251"/>
        <dbReference type="ChEBI" id="CHEBI:15378"/>
        <dbReference type="ChEBI" id="CHEBI:29101"/>
    </reaction>
</comment>
<evidence type="ECO:0000256" key="4">
    <source>
        <dbReference type="ARBA" id="ARBA00022475"/>
    </source>
</evidence>
<keyword evidence="6 11" id="KW-1133">Transmembrane helix</keyword>
<evidence type="ECO:0000256" key="6">
    <source>
        <dbReference type="ARBA" id="ARBA00022989"/>
    </source>
</evidence>
<dbReference type="InterPro" id="IPR023171">
    <property type="entry name" value="Na/H_antiporter_dom_sf"/>
</dbReference>
<feature type="compositionally biased region" description="Low complexity" evidence="12">
    <location>
        <begin position="1"/>
        <end position="14"/>
    </location>
</feature>
<organism evidence="13 14">
    <name type="scientific">Pseudarthrobacter enclensis</name>
    <dbReference type="NCBI Taxonomy" id="993070"/>
    <lineage>
        <taxon>Bacteria</taxon>
        <taxon>Bacillati</taxon>
        <taxon>Actinomycetota</taxon>
        <taxon>Actinomycetes</taxon>
        <taxon>Micrococcales</taxon>
        <taxon>Micrococcaceae</taxon>
        <taxon>Pseudarthrobacter</taxon>
    </lineage>
</organism>
<keyword evidence="2 11" id="KW-0813">Transport</keyword>
<evidence type="ECO:0000256" key="2">
    <source>
        <dbReference type="ARBA" id="ARBA00022448"/>
    </source>
</evidence>
<comment type="subcellular location">
    <subcellularLocation>
        <location evidence="1">Cell inner membrane</location>
        <topology evidence="1">Multi-pass membrane protein</topology>
    </subcellularLocation>
    <subcellularLocation>
        <location evidence="11">Cell membrane</location>
        <topology evidence="11">Multi-pass membrane protein</topology>
    </subcellularLocation>
</comment>
<evidence type="ECO:0000256" key="1">
    <source>
        <dbReference type="ARBA" id="ARBA00004429"/>
    </source>
</evidence>
<keyword evidence="8 11" id="KW-0406">Ion transport</keyword>
<keyword evidence="7 11" id="KW-0915">Sodium</keyword>
<name>A0A0V8IV73_9MICC</name>
<dbReference type="PANTHER" id="PTHR30341">
    <property type="entry name" value="SODIUM ION/PROTON ANTIPORTER NHAA-RELATED"/>
    <property type="match status" value="1"/>
</dbReference>
<feature type="transmembrane region" description="Helical" evidence="11">
    <location>
        <begin position="211"/>
        <end position="227"/>
    </location>
</feature>
<dbReference type="PANTHER" id="PTHR30341:SF0">
    <property type="entry name" value="NA(+)_H(+) ANTIPORTER NHAA"/>
    <property type="match status" value="1"/>
</dbReference>
<feature type="transmembrane region" description="Helical" evidence="11">
    <location>
        <begin position="181"/>
        <end position="205"/>
    </location>
</feature>
<feature type="transmembrane region" description="Helical" evidence="11">
    <location>
        <begin position="370"/>
        <end position="397"/>
    </location>
</feature>
<feature type="transmembrane region" description="Helical" evidence="11">
    <location>
        <begin position="239"/>
        <end position="256"/>
    </location>
</feature>